<feature type="region of interest" description="Disordered" evidence="1">
    <location>
        <begin position="41"/>
        <end position="76"/>
    </location>
</feature>
<feature type="compositionally biased region" description="Polar residues" evidence="1">
    <location>
        <begin position="54"/>
        <end position="70"/>
    </location>
</feature>
<keyword evidence="3" id="KW-1185">Reference proteome</keyword>
<organism evidence="2 3">
    <name type="scientific">Pleurodeles waltl</name>
    <name type="common">Iberian ribbed newt</name>
    <dbReference type="NCBI Taxonomy" id="8319"/>
    <lineage>
        <taxon>Eukaryota</taxon>
        <taxon>Metazoa</taxon>
        <taxon>Chordata</taxon>
        <taxon>Craniata</taxon>
        <taxon>Vertebrata</taxon>
        <taxon>Euteleostomi</taxon>
        <taxon>Amphibia</taxon>
        <taxon>Batrachia</taxon>
        <taxon>Caudata</taxon>
        <taxon>Salamandroidea</taxon>
        <taxon>Salamandridae</taxon>
        <taxon>Pleurodelinae</taxon>
        <taxon>Pleurodeles</taxon>
    </lineage>
</organism>
<evidence type="ECO:0000313" key="2">
    <source>
        <dbReference type="EMBL" id="KAJ1182783.1"/>
    </source>
</evidence>
<dbReference type="EMBL" id="JANPWB010000006">
    <property type="protein sequence ID" value="KAJ1182783.1"/>
    <property type="molecule type" value="Genomic_DNA"/>
</dbReference>
<evidence type="ECO:0000313" key="3">
    <source>
        <dbReference type="Proteomes" id="UP001066276"/>
    </source>
</evidence>
<gene>
    <name evidence="2" type="ORF">NDU88_007963</name>
</gene>
<accession>A0AAV7U4S8</accession>
<name>A0AAV7U4S8_PLEWA</name>
<comment type="caution">
    <text evidence="2">The sequence shown here is derived from an EMBL/GenBank/DDBJ whole genome shotgun (WGS) entry which is preliminary data.</text>
</comment>
<sequence>METRSRGALREIFIEVVGAGQQSVPGRGGISAASQGCERHWPGVGRTGEGKTLQARNTTFIQQNADGSRLTTRKLL</sequence>
<evidence type="ECO:0000256" key="1">
    <source>
        <dbReference type="SAM" id="MobiDB-lite"/>
    </source>
</evidence>
<protein>
    <submittedName>
        <fullName evidence="2">Uncharacterized protein</fullName>
    </submittedName>
</protein>
<proteinExistence type="predicted"/>
<dbReference type="Proteomes" id="UP001066276">
    <property type="component" value="Chromosome 3_2"/>
</dbReference>
<dbReference type="AlphaFoldDB" id="A0AAV7U4S8"/>
<reference evidence="2" key="1">
    <citation type="journal article" date="2022" name="bioRxiv">
        <title>Sequencing and chromosome-scale assembly of the giantPleurodeles waltlgenome.</title>
        <authorList>
            <person name="Brown T."/>
            <person name="Elewa A."/>
            <person name="Iarovenko S."/>
            <person name="Subramanian E."/>
            <person name="Araus A.J."/>
            <person name="Petzold A."/>
            <person name="Susuki M."/>
            <person name="Suzuki K.-i.T."/>
            <person name="Hayashi T."/>
            <person name="Toyoda A."/>
            <person name="Oliveira C."/>
            <person name="Osipova E."/>
            <person name="Leigh N.D."/>
            <person name="Simon A."/>
            <person name="Yun M.H."/>
        </authorList>
    </citation>
    <scope>NUCLEOTIDE SEQUENCE</scope>
    <source>
        <strain evidence="2">20211129_DDA</strain>
        <tissue evidence="2">Liver</tissue>
    </source>
</reference>